<evidence type="ECO:0000256" key="2">
    <source>
        <dbReference type="ARBA" id="ARBA00009085"/>
    </source>
</evidence>
<feature type="region of interest" description="Disordered" evidence="8">
    <location>
        <begin position="543"/>
        <end position="575"/>
    </location>
</feature>
<reference evidence="10 11" key="1">
    <citation type="submission" date="2018-02" db="EMBL/GenBank/DDBJ databases">
        <title>Fusarium culmorum secondary metabolites in fungal-bacterial-plant interactions.</title>
        <authorList>
            <person name="Schmidt R."/>
        </authorList>
    </citation>
    <scope>NUCLEOTIDE SEQUENCE [LARGE SCALE GENOMIC DNA]</scope>
    <source>
        <strain evidence="10 11">PV</strain>
    </source>
</reference>
<accession>A0A2T4GPR5</accession>
<dbReference type="GO" id="GO:0004843">
    <property type="term" value="F:cysteine-type deubiquitinase activity"/>
    <property type="evidence" value="ECO:0007669"/>
    <property type="project" value="UniProtKB-EC"/>
</dbReference>
<dbReference type="AlphaFoldDB" id="A0A2T4GPR5"/>
<dbReference type="PROSITE" id="PS00973">
    <property type="entry name" value="USP_2"/>
    <property type="match status" value="1"/>
</dbReference>
<evidence type="ECO:0000259" key="9">
    <source>
        <dbReference type="PROSITE" id="PS50235"/>
    </source>
</evidence>
<dbReference type="SUPFAM" id="SSF54001">
    <property type="entry name" value="Cysteine proteinases"/>
    <property type="match status" value="1"/>
</dbReference>
<organism evidence="10 11">
    <name type="scientific">Fusarium culmorum</name>
    <dbReference type="NCBI Taxonomy" id="5516"/>
    <lineage>
        <taxon>Eukaryota</taxon>
        <taxon>Fungi</taxon>
        <taxon>Dikarya</taxon>
        <taxon>Ascomycota</taxon>
        <taxon>Pezizomycotina</taxon>
        <taxon>Sordariomycetes</taxon>
        <taxon>Hypocreomycetidae</taxon>
        <taxon>Hypocreales</taxon>
        <taxon>Nectriaceae</taxon>
        <taxon>Fusarium</taxon>
    </lineage>
</organism>
<dbReference type="OMA" id="NRDNSCY"/>
<protein>
    <recommendedName>
        <fullName evidence="3">ubiquitinyl hydrolase 1</fullName>
        <ecNumber evidence="3">3.4.19.12</ecNumber>
    </recommendedName>
</protein>
<comment type="caution">
    <text evidence="10">The sequence shown here is derived from an EMBL/GenBank/DDBJ whole genome shotgun (WGS) entry which is preliminary data.</text>
</comment>
<gene>
    <name evidence="10" type="ORF">FCULG_00001535</name>
</gene>
<dbReference type="GO" id="GO:0006508">
    <property type="term" value="P:proteolysis"/>
    <property type="evidence" value="ECO:0007669"/>
    <property type="project" value="UniProtKB-KW"/>
</dbReference>
<proteinExistence type="inferred from homology"/>
<keyword evidence="5" id="KW-0833">Ubl conjugation pathway</keyword>
<evidence type="ECO:0000313" key="11">
    <source>
        <dbReference type="Proteomes" id="UP000241587"/>
    </source>
</evidence>
<keyword evidence="11" id="KW-1185">Reference proteome</keyword>
<comment type="similarity">
    <text evidence="2">Belongs to the peptidase C19 family.</text>
</comment>
<evidence type="ECO:0000256" key="3">
    <source>
        <dbReference type="ARBA" id="ARBA00012759"/>
    </source>
</evidence>
<dbReference type="PANTHER" id="PTHR24006">
    <property type="entry name" value="UBIQUITIN CARBOXYL-TERMINAL HYDROLASE"/>
    <property type="match status" value="1"/>
</dbReference>
<evidence type="ECO:0000256" key="8">
    <source>
        <dbReference type="SAM" id="MobiDB-lite"/>
    </source>
</evidence>
<evidence type="ECO:0000256" key="7">
    <source>
        <dbReference type="ARBA" id="ARBA00022807"/>
    </source>
</evidence>
<dbReference type="InterPro" id="IPR028889">
    <property type="entry name" value="USP"/>
</dbReference>
<dbReference type="EMBL" id="PVEM01000012">
    <property type="protein sequence ID" value="PTD05553.1"/>
    <property type="molecule type" value="Genomic_DNA"/>
</dbReference>
<feature type="compositionally biased region" description="Basic and acidic residues" evidence="8">
    <location>
        <begin position="265"/>
        <end position="279"/>
    </location>
</feature>
<feature type="region of interest" description="Disordered" evidence="8">
    <location>
        <begin position="644"/>
        <end position="702"/>
    </location>
</feature>
<sequence>MTSQHSDFDAFYDDQVAAHRRFLSPQNPWDRITQPSVLISCLIVVITLSYNLYASTTTLQESIRLLGTSLWDGLVFVVPERLLDAINTPDTSTTTTSLPMLRAERSRHDVKSNKMRRVLGLDRSGGVMSSVLQVRSRALSLTGSVLGLKGEPFCPPGLGNMDNSCYQNSILQGLSSLKPLPEYLEASDDSGDQDVAQTLRTLIADLNDGTNYGRTLWTPGVLKSMSTWTQQDAQEYYSKILDDIDKSVAKAVKSAQPQHPGLAVKMDKDDTTASEHSDDSGYQSMINYSENNLPHNPLEGMLAQRVACVQCGHSDGLSMIPFTCLTLSLGLNKNQHDLYERLDAYSKVEAIENVECTKCTLVRTQQQLSAMSKKMQENGSPNEKVLEHLNQRLEAVELALEEDDFDDKTLTEKCKISAQNKVSSTKTKQIVISRPPKSLAIHMQRSVFDPSTFNMMKNSAPVDFPMTLDLAPWCLGSTGSNPLDEKSRLEEEWVTDPRKSMVAGDQGSSKLAGPIYELRAVVTHYGRHENGHYICYRKYPRRSPPTKVAEDDVPDNKAGAQSETSTDEKERDEPEMDWWRLSDHNVSQVSEDVVLSLSPGVFMLFYDCVDPSMVMNDEDDVNMQDANEVADVDAANRLVGATGNAAPIGQGLESQKANGTPKEPSGYEEGATSYSSNGQTDETITRGSDLATNAPSLIRAGS</sequence>
<dbReference type="Proteomes" id="UP000241587">
    <property type="component" value="Unassembled WGS sequence"/>
</dbReference>
<feature type="compositionally biased region" description="Basic and acidic residues" evidence="8">
    <location>
        <begin position="566"/>
        <end position="575"/>
    </location>
</feature>
<keyword evidence="6 10" id="KW-0378">Hydrolase</keyword>
<feature type="domain" description="USP" evidence="9">
    <location>
        <begin position="156"/>
        <end position="609"/>
    </location>
</feature>
<dbReference type="InterPro" id="IPR018200">
    <property type="entry name" value="USP_CS"/>
</dbReference>
<dbReference type="Gene3D" id="3.90.70.10">
    <property type="entry name" value="Cysteine proteinases"/>
    <property type="match status" value="1"/>
</dbReference>
<evidence type="ECO:0000313" key="10">
    <source>
        <dbReference type="EMBL" id="PTD05553.1"/>
    </source>
</evidence>
<evidence type="ECO:0000256" key="5">
    <source>
        <dbReference type="ARBA" id="ARBA00022786"/>
    </source>
</evidence>
<comment type="catalytic activity">
    <reaction evidence="1">
        <text>Thiol-dependent hydrolysis of ester, thioester, amide, peptide and isopeptide bonds formed by the C-terminal Gly of ubiquitin (a 76-residue protein attached to proteins as an intracellular targeting signal).</text>
        <dbReference type="EC" id="3.4.19.12"/>
    </reaction>
</comment>
<dbReference type="PANTHER" id="PTHR24006:SF888">
    <property type="entry name" value="UBIQUITIN CARBOXYL-TERMINAL HYDROLASE 30"/>
    <property type="match status" value="1"/>
</dbReference>
<dbReference type="GO" id="GO:0005829">
    <property type="term" value="C:cytosol"/>
    <property type="evidence" value="ECO:0007669"/>
    <property type="project" value="TreeGrafter"/>
</dbReference>
<dbReference type="EC" id="3.4.19.12" evidence="3"/>
<dbReference type="InterPro" id="IPR050164">
    <property type="entry name" value="Peptidase_C19"/>
</dbReference>
<dbReference type="InterPro" id="IPR038765">
    <property type="entry name" value="Papain-like_cys_pep_sf"/>
</dbReference>
<dbReference type="PROSITE" id="PS50235">
    <property type="entry name" value="USP_3"/>
    <property type="match status" value="1"/>
</dbReference>
<keyword evidence="4" id="KW-0645">Protease</keyword>
<keyword evidence="7" id="KW-0788">Thiol protease</keyword>
<dbReference type="OrthoDB" id="2020758at2759"/>
<feature type="compositionally biased region" description="Polar residues" evidence="8">
    <location>
        <begin position="672"/>
        <end position="695"/>
    </location>
</feature>
<evidence type="ECO:0000256" key="1">
    <source>
        <dbReference type="ARBA" id="ARBA00000707"/>
    </source>
</evidence>
<dbReference type="GO" id="GO:0016579">
    <property type="term" value="P:protein deubiquitination"/>
    <property type="evidence" value="ECO:0007669"/>
    <property type="project" value="InterPro"/>
</dbReference>
<dbReference type="Pfam" id="PF00443">
    <property type="entry name" value="UCH"/>
    <property type="match status" value="1"/>
</dbReference>
<name>A0A2T4GPR5_FUSCU</name>
<feature type="region of interest" description="Disordered" evidence="8">
    <location>
        <begin position="255"/>
        <end position="282"/>
    </location>
</feature>
<evidence type="ECO:0000256" key="6">
    <source>
        <dbReference type="ARBA" id="ARBA00022801"/>
    </source>
</evidence>
<dbReference type="CDD" id="cd02662">
    <property type="entry name" value="Peptidase_C19F"/>
    <property type="match status" value="1"/>
</dbReference>
<evidence type="ECO:0000256" key="4">
    <source>
        <dbReference type="ARBA" id="ARBA00022670"/>
    </source>
</evidence>
<dbReference type="InterPro" id="IPR001394">
    <property type="entry name" value="Peptidase_C19_UCH"/>
</dbReference>
<dbReference type="GO" id="GO:0005634">
    <property type="term" value="C:nucleus"/>
    <property type="evidence" value="ECO:0007669"/>
    <property type="project" value="TreeGrafter"/>
</dbReference>